<feature type="region of interest" description="Disordered" evidence="1">
    <location>
        <begin position="87"/>
        <end position="118"/>
    </location>
</feature>
<gene>
    <name evidence="2" type="ORF">NDU88_000087</name>
</gene>
<evidence type="ECO:0000313" key="3">
    <source>
        <dbReference type="Proteomes" id="UP001066276"/>
    </source>
</evidence>
<protein>
    <submittedName>
        <fullName evidence="2">Uncharacterized protein</fullName>
    </submittedName>
</protein>
<feature type="compositionally biased region" description="Basic and acidic residues" evidence="1">
    <location>
        <begin position="87"/>
        <end position="102"/>
    </location>
</feature>
<evidence type="ECO:0000313" key="2">
    <source>
        <dbReference type="EMBL" id="KAJ1204647.1"/>
    </source>
</evidence>
<proteinExistence type="predicted"/>
<name>A0AAV7VWJ3_PLEWA</name>
<sequence>MTLSNQAFCCKPERPRQAAAEGVAAAVLTCSPPQQRVNKNTNARCLGEYKRKVKKETALILPITMSAVGPHDIAAKRSRAYVLATSEEKAVKERRASEEGKAELGGGSQLSVTAPPVETERKGSLRSLGCLAFCLNT</sequence>
<dbReference type="AlphaFoldDB" id="A0AAV7VWJ3"/>
<reference evidence="2" key="1">
    <citation type="journal article" date="2022" name="bioRxiv">
        <title>Sequencing and chromosome-scale assembly of the giantPleurodeles waltlgenome.</title>
        <authorList>
            <person name="Brown T."/>
            <person name="Elewa A."/>
            <person name="Iarovenko S."/>
            <person name="Subramanian E."/>
            <person name="Araus A.J."/>
            <person name="Petzold A."/>
            <person name="Susuki M."/>
            <person name="Suzuki K.-i.T."/>
            <person name="Hayashi T."/>
            <person name="Toyoda A."/>
            <person name="Oliveira C."/>
            <person name="Osipova E."/>
            <person name="Leigh N.D."/>
            <person name="Simon A."/>
            <person name="Yun M.H."/>
        </authorList>
    </citation>
    <scope>NUCLEOTIDE SEQUENCE</scope>
    <source>
        <strain evidence="2">20211129_DDA</strain>
        <tissue evidence="2">Liver</tissue>
    </source>
</reference>
<evidence type="ECO:0000256" key="1">
    <source>
        <dbReference type="SAM" id="MobiDB-lite"/>
    </source>
</evidence>
<comment type="caution">
    <text evidence="2">The sequence shown here is derived from an EMBL/GenBank/DDBJ whole genome shotgun (WGS) entry which is preliminary data.</text>
</comment>
<dbReference type="EMBL" id="JANPWB010000002">
    <property type="protein sequence ID" value="KAJ1204647.1"/>
    <property type="molecule type" value="Genomic_DNA"/>
</dbReference>
<organism evidence="2 3">
    <name type="scientific">Pleurodeles waltl</name>
    <name type="common">Iberian ribbed newt</name>
    <dbReference type="NCBI Taxonomy" id="8319"/>
    <lineage>
        <taxon>Eukaryota</taxon>
        <taxon>Metazoa</taxon>
        <taxon>Chordata</taxon>
        <taxon>Craniata</taxon>
        <taxon>Vertebrata</taxon>
        <taxon>Euteleostomi</taxon>
        <taxon>Amphibia</taxon>
        <taxon>Batrachia</taxon>
        <taxon>Caudata</taxon>
        <taxon>Salamandroidea</taxon>
        <taxon>Salamandridae</taxon>
        <taxon>Pleurodelinae</taxon>
        <taxon>Pleurodeles</taxon>
    </lineage>
</organism>
<dbReference type="Proteomes" id="UP001066276">
    <property type="component" value="Chromosome 1_2"/>
</dbReference>
<accession>A0AAV7VWJ3</accession>
<keyword evidence="3" id="KW-1185">Reference proteome</keyword>